<evidence type="ECO:0000256" key="3">
    <source>
        <dbReference type="ARBA" id="ARBA00022692"/>
    </source>
</evidence>
<dbReference type="EMBL" id="CAACVG010006628">
    <property type="protein sequence ID" value="VEN40719.1"/>
    <property type="molecule type" value="Genomic_DNA"/>
</dbReference>
<keyword evidence="8" id="KW-0449">Lipoprotein</keyword>
<evidence type="ECO:0000256" key="6">
    <source>
        <dbReference type="ARBA" id="ARBA00023136"/>
    </source>
</evidence>
<feature type="chain" id="PRO_5024800230" evidence="9">
    <location>
        <begin position="19"/>
        <end position="163"/>
    </location>
</feature>
<keyword evidence="11" id="KW-1185">Reference proteome</keyword>
<evidence type="ECO:0000313" key="10">
    <source>
        <dbReference type="EMBL" id="VEN40719.1"/>
    </source>
</evidence>
<comment type="subcellular location">
    <subcellularLocation>
        <location evidence="1">Membrane</location>
        <topology evidence="1">Lipid-anchor</topology>
        <topology evidence="1">GPI-anchor</topology>
    </subcellularLocation>
</comment>
<keyword evidence="5" id="KW-1133">Transmembrane helix</keyword>
<keyword evidence="6" id="KW-0472">Membrane</keyword>
<evidence type="ECO:0000256" key="8">
    <source>
        <dbReference type="ARBA" id="ARBA00023288"/>
    </source>
</evidence>
<gene>
    <name evidence="10" type="ORF">CALMAC_LOCUS4792</name>
</gene>
<evidence type="ECO:0000256" key="1">
    <source>
        <dbReference type="ARBA" id="ARBA00004589"/>
    </source>
</evidence>
<proteinExistence type="predicted"/>
<evidence type="ECO:0000256" key="2">
    <source>
        <dbReference type="ARBA" id="ARBA00022622"/>
    </source>
</evidence>
<organism evidence="10 11">
    <name type="scientific">Callosobruchus maculatus</name>
    <name type="common">Southern cowpea weevil</name>
    <name type="synonym">Pulse bruchid</name>
    <dbReference type="NCBI Taxonomy" id="64391"/>
    <lineage>
        <taxon>Eukaryota</taxon>
        <taxon>Metazoa</taxon>
        <taxon>Ecdysozoa</taxon>
        <taxon>Arthropoda</taxon>
        <taxon>Hexapoda</taxon>
        <taxon>Insecta</taxon>
        <taxon>Pterygota</taxon>
        <taxon>Neoptera</taxon>
        <taxon>Endopterygota</taxon>
        <taxon>Coleoptera</taxon>
        <taxon>Polyphaga</taxon>
        <taxon>Cucujiformia</taxon>
        <taxon>Chrysomeloidea</taxon>
        <taxon>Chrysomelidae</taxon>
        <taxon>Bruchinae</taxon>
        <taxon>Bruchini</taxon>
        <taxon>Callosobruchus</taxon>
    </lineage>
</organism>
<dbReference type="Pfam" id="PF17064">
    <property type="entry name" value="QVR"/>
    <property type="match status" value="1"/>
</dbReference>
<keyword evidence="7" id="KW-0325">Glycoprotein</keyword>
<evidence type="ECO:0000313" key="11">
    <source>
        <dbReference type="Proteomes" id="UP000410492"/>
    </source>
</evidence>
<feature type="signal peptide" evidence="9">
    <location>
        <begin position="1"/>
        <end position="18"/>
    </location>
</feature>
<dbReference type="GO" id="GO:0098552">
    <property type="term" value="C:side of membrane"/>
    <property type="evidence" value="ECO:0007669"/>
    <property type="project" value="UniProtKB-KW"/>
</dbReference>
<dbReference type="GO" id="GO:0032222">
    <property type="term" value="P:regulation of synaptic transmission, cholinergic"/>
    <property type="evidence" value="ECO:0007669"/>
    <property type="project" value="InterPro"/>
</dbReference>
<keyword evidence="3" id="KW-0812">Transmembrane</keyword>
<dbReference type="OrthoDB" id="6329445at2759"/>
<evidence type="ECO:0000256" key="7">
    <source>
        <dbReference type="ARBA" id="ARBA00023180"/>
    </source>
</evidence>
<sequence>MHILVLTAFSVLLSQSYAIRCYECYIVPTHPYKFNDNASVNVCDEFDFSEKFVTECENSTFCRKTIYKGQVEIPLVRVERGCASQYYYGLRLENQVYYDVHKIIRDAYNTGCSTSDTYGEKTVKVENCYCDTDLCNQSKVMKGNVLLTILAGSYFVMVGTVIV</sequence>
<dbReference type="InterPro" id="IPR050975">
    <property type="entry name" value="Sleep_regulator"/>
</dbReference>
<accession>A0A653BYS3</accession>
<protein>
    <submittedName>
        <fullName evidence="10">Uncharacterized protein</fullName>
    </submittedName>
</protein>
<keyword evidence="2" id="KW-0336">GPI-anchor</keyword>
<evidence type="ECO:0000256" key="9">
    <source>
        <dbReference type="SAM" id="SignalP"/>
    </source>
</evidence>
<keyword evidence="4 9" id="KW-0732">Signal</keyword>
<dbReference type="InterPro" id="IPR031424">
    <property type="entry name" value="QVR-like"/>
</dbReference>
<evidence type="ECO:0000256" key="4">
    <source>
        <dbReference type="ARBA" id="ARBA00022729"/>
    </source>
</evidence>
<dbReference type="AlphaFoldDB" id="A0A653BYS3"/>
<dbReference type="GO" id="GO:0030431">
    <property type="term" value="P:sleep"/>
    <property type="evidence" value="ECO:0007669"/>
    <property type="project" value="InterPro"/>
</dbReference>
<reference evidence="10 11" key="1">
    <citation type="submission" date="2019-01" db="EMBL/GenBank/DDBJ databases">
        <authorList>
            <person name="Sayadi A."/>
        </authorList>
    </citation>
    <scope>NUCLEOTIDE SEQUENCE [LARGE SCALE GENOMIC DNA]</scope>
</reference>
<evidence type="ECO:0000256" key="5">
    <source>
        <dbReference type="ARBA" id="ARBA00022989"/>
    </source>
</evidence>
<name>A0A653BYS3_CALMS</name>
<dbReference type="Proteomes" id="UP000410492">
    <property type="component" value="Unassembled WGS sequence"/>
</dbReference>
<dbReference type="PANTHER" id="PTHR33562">
    <property type="entry name" value="ATILLA, ISOFORM B-RELATED-RELATED"/>
    <property type="match status" value="1"/>
</dbReference>